<comment type="caution">
    <text evidence="1">The sequence shown here is derived from an EMBL/GenBank/DDBJ whole genome shotgun (WGS) entry which is preliminary data.</text>
</comment>
<gene>
    <name evidence="1" type="ORF">G3480_24350</name>
</gene>
<name>A0A6P1E2T4_9GAMM</name>
<dbReference type="RefSeq" id="WP_164656819.1">
    <property type="nucleotide sequence ID" value="NZ_JAAIJR010000195.1"/>
</dbReference>
<dbReference type="EMBL" id="JAAIJR010000195">
    <property type="protein sequence ID" value="NEX23386.1"/>
    <property type="molecule type" value="Genomic_DNA"/>
</dbReference>
<evidence type="ECO:0000313" key="2">
    <source>
        <dbReference type="Proteomes" id="UP000471640"/>
    </source>
</evidence>
<dbReference type="Proteomes" id="UP000471640">
    <property type="component" value="Unassembled WGS sequence"/>
</dbReference>
<reference evidence="1 2" key="2">
    <citation type="submission" date="2020-02" db="EMBL/GenBank/DDBJ databases">
        <title>Genome sequences of Thiorhodococcus mannitoliphagus and Thiorhodococcus minor, purple sulfur photosynthetic bacteria in the gammaproteobacterial family, Chromatiaceae.</title>
        <authorList>
            <person name="Aviles F.A."/>
            <person name="Meyer T.E."/>
            <person name="Kyndt J.A."/>
        </authorList>
    </citation>
    <scope>NUCLEOTIDE SEQUENCE [LARGE SCALE GENOMIC DNA]</scope>
    <source>
        <strain evidence="1 2">DSM 18266</strain>
    </source>
</reference>
<proteinExistence type="predicted"/>
<sequence length="56" mass="6011">MTARLRKPQPGMAPLPAALELGRRSEAQVPRGFSAGRRVLVVDDGQIAAGKVREQT</sequence>
<reference evidence="2" key="1">
    <citation type="journal article" date="2020" name="Microbiol. Resour. Announc.">
        <title>Draft Genome Sequences of Thiorhodococcus mannitoliphagus and Thiorhodococcus minor, Purple Sulfur Photosynthetic Bacteria in the Gammaproteobacterial Family Chromatiaceae.</title>
        <authorList>
            <person name="Aviles F.A."/>
            <person name="Meyer T.E."/>
            <person name="Kyndt J.A."/>
        </authorList>
    </citation>
    <scope>NUCLEOTIDE SEQUENCE [LARGE SCALE GENOMIC DNA]</scope>
    <source>
        <strain evidence="2">DSM 18266</strain>
    </source>
</reference>
<keyword evidence="2" id="KW-1185">Reference proteome</keyword>
<accession>A0A6P1E2T4</accession>
<evidence type="ECO:0000313" key="1">
    <source>
        <dbReference type="EMBL" id="NEX23386.1"/>
    </source>
</evidence>
<organism evidence="1 2">
    <name type="scientific">Thiorhodococcus mannitoliphagus</name>
    <dbReference type="NCBI Taxonomy" id="329406"/>
    <lineage>
        <taxon>Bacteria</taxon>
        <taxon>Pseudomonadati</taxon>
        <taxon>Pseudomonadota</taxon>
        <taxon>Gammaproteobacteria</taxon>
        <taxon>Chromatiales</taxon>
        <taxon>Chromatiaceae</taxon>
        <taxon>Thiorhodococcus</taxon>
    </lineage>
</organism>
<dbReference type="AlphaFoldDB" id="A0A6P1E2T4"/>
<protein>
    <submittedName>
        <fullName evidence="1">Uncharacterized protein</fullName>
    </submittedName>
</protein>